<keyword evidence="3" id="KW-1185">Reference proteome</keyword>
<evidence type="ECO:0000313" key="2">
    <source>
        <dbReference type="EMBL" id="QEK62002.1"/>
    </source>
</evidence>
<reference evidence="2 3" key="1">
    <citation type="journal article" date="2018" name="Plant Biotechnol. Rep.">
        <title>Diversity and antifungal activity of endophytic bacteria associated with Panax ginseng seedlings.</title>
        <authorList>
            <person name="Park J.M."/>
            <person name="Hong C.E."/>
            <person name="Jo S.H."/>
        </authorList>
    </citation>
    <scope>NUCLEOTIDE SEQUENCE [LARGE SCALE GENOMIC DNA]</scope>
    <source>
        <strain evidence="2 3">PgKB20</strain>
    </source>
</reference>
<evidence type="ECO:0000256" key="1">
    <source>
        <dbReference type="SAM" id="Phobius"/>
    </source>
</evidence>
<dbReference type="Proteomes" id="UP000325032">
    <property type="component" value="Chromosome"/>
</dbReference>
<sequence length="58" mass="6864">MTFKKAFNIGYLVLLLSFIVVYFLLPVEQIFTAIMILTVLFGVYQFVIFKKLKEQKQQ</sequence>
<evidence type="ECO:0000313" key="3">
    <source>
        <dbReference type="Proteomes" id="UP000325032"/>
    </source>
</evidence>
<keyword evidence="1" id="KW-1133">Transmembrane helix</keyword>
<dbReference type="EMBL" id="CP043404">
    <property type="protein sequence ID" value="QEK62002.1"/>
    <property type="molecule type" value="Genomic_DNA"/>
</dbReference>
<keyword evidence="1" id="KW-0812">Transmembrane</keyword>
<keyword evidence="1" id="KW-0472">Membrane</keyword>
<dbReference type="RefSeq" id="WP_176544434.1">
    <property type="nucleotide sequence ID" value="NZ_CP043404.1"/>
</dbReference>
<dbReference type="GeneID" id="61770597"/>
<gene>
    <name evidence="2" type="ORF">FX981_00166</name>
</gene>
<proteinExistence type="predicted"/>
<dbReference type="AlphaFoldDB" id="A0A5C0WBV8"/>
<feature type="transmembrane region" description="Helical" evidence="1">
    <location>
        <begin position="7"/>
        <end position="24"/>
    </location>
</feature>
<feature type="transmembrane region" description="Helical" evidence="1">
    <location>
        <begin position="30"/>
        <end position="49"/>
    </location>
</feature>
<protein>
    <submittedName>
        <fullName evidence="2">Uncharacterized protein</fullName>
    </submittedName>
</protein>
<accession>A0A5C0WBV8</accession>
<name>A0A5C0WBV8_BACIA</name>
<organism evidence="2 3">
    <name type="scientific">Bacillus safensis</name>
    <dbReference type="NCBI Taxonomy" id="561879"/>
    <lineage>
        <taxon>Bacteria</taxon>
        <taxon>Bacillati</taxon>
        <taxon>Bacillota</taxon>
        <taxon>Bacilli</taxon>
        <taxon>Bacillales</taxon>
        <taxon>Bacillaceae</taxon>
        <taxon>Bacillus</taxon>
    </lineage>
</organism>